<dbReference type="Pfam" id="PF00459">
    <property type="entry name" value="Inositol_P"/>
    <property type="match status" value="1"/>
</dbReference>
<sequence length="268" mass="28853">MVHDHLDDDLRFAHVLADSADAVNMDRFKGLDLAVRSRPDMASVSDAENAVEKLVRSQLRRSRPRDAVLGAGDGLEGGGPRCWVVDAITGLDNYVRGVPVWATQICLLEVSEGGYRPLVGVVSAPALARRWWAAKDHGAFTGRSLTSASRLRVSGVDTLTDASFAYSTVTAWEDDGRLNNLLSLSRDVWRTRAYGEFWSYMMLAEGAIDICADPRLSPGDMAANAIIVTEAGGTFTAFDGTPGPVSGNAAASNGLLHNELLTYVARRD</sequence>
<dbReference type="InterPro" id="IPR000760">
    <property type="entry name" value="Inositol_monophosphatase-like"/>
</dbReference>
<evidence type="ECO:0000313" key="2">
    <source>
        <dbReference type="EMBL" id="SUA45577.1"/>
    </source>
</evidence>
<dbReference type="GO" id="GO:0006020">
    <property type="term" value="P:inositol metabolic process"/>
    <property type="evidence" value="ECO:0007669"/>
    <property type="project" value="TreeGrafter"/>
</dbReference>
<proteinExistence type="predicted"/>
<protein>
    <submittedName>
        <fullName evidence="2">Histidinol-phosphatase</fullName>
        <ecNumber evidence="2">3.1.3.15</ecNumber>
    </submittedName>
</protein>
<dbReference type="PRINTS" id="PR00377">
    <property type="entry name" value="IMPHPHTASES"/>
</dbReference>
<feature type="binding site" evidence="1">
    <location>
        <position position="220"/>
    </location>
    <ligand>
        <name>Mg(2+)</name>
        <dbReference type="ChEBI" id="CHEBI:18420"/>
        <label>2</label>
    </ligand>
</feature>
<dbReference type="AlphaFoldDB" id="A0A378WXV5"/>
<comment type="cofactor">
    <cofactor evidence="1">
        <name>Mg(2+)</name>
        <dbReference type="ChEBI" id="CHEBI:18420"/>
    </cofactor>
</comment>
<keyword evidence="1" id="KW-0460">Magnesium</keyword>
<dbReference type="SUPFAM" id="SSF56655">
    <property type="entry name" value="Carbohydrate phosphatase"/>
    <property type="match status" value="1"/>
</dbReference>
<dbReference type="GO" id="GO:0004401">
    <property type="term" value="F:histidinol-phosphatase activity"/>
    <property type="evidence" value="ECO:0007669"/>
    <property type="project" value="UniProtKB-EC"/>
</dbReference>
<evidence type="ECO:0000313" key="3">
    <source>
        <dbReference type="Proteomes" id="UP000255082"/>
    </source>
</evidence>
<organism evidence="2 3">
    <name type="scientific">Nocardia africana</name>
    <dbReference type="NCBI Taxonomy" id="134964"/>
    <lineage>
        <taxon>Bacteria</taxon>
        <taxon>Bacillati</taxon>
        <taxon>Actinomycetota</taxon>
        <taxon>Actinomycetes</taxon>
        <taxon>Mycobacteriales</taxon>
        <taxon>Nocardiaceae</taxon>
        <taxon>Nocardia</taxon>
    </lineage>
</organism>
<feature type="binding site" evidence="1">
    <location>
        <position position="86"/>
    </location>
    <ligand>
        <name>Mg(2+)</name>
        <dbReference type="ChEBI" id="CHEBI:18420"/>
        <label>1</label>
        <note>catalytic</note>
    </ligand>
</feature>
<dbReference type="EMBL" id="UGRU01000001">
    <property type="protein sequence ID" value="SUA45577.1"/>
    <property type="molecule type" value="Genomic_DNA"/>
</dbReference>
<dbReference type="Gene3D" id="3.30.540.10">
    <property type="entry name" value="Fructose-1,6-Bisphosphatase, subunit A, domain 1"/>
    <property type="match status" value="1"/>
</dbReference>
<dbReference type="GO" id="GO:0046872">
    <property type="term" value="F:metal ion binding"/>
    <property type="evidence" value="ECO:0007669"/>
    <property type="project" value="UniProtKB-KW"/>
</dbReference>
<dbReference type="Proteomes" id="UP000255082">
    <property type="component" value="Unassembled WGS sequence"/>
</dbReference>
<keyword evidence="2" id="KW-0378">Hydrolase</keyword>
<dbReference type="PANTHER" id="PTHR20854">
    <property type="entry name" value="INOSITOL MONOPHOSPHATASE"/>
    <property type="match status" value="1"/>
</dbReference>
<evidence type="ECO:0000256" key="1">
    <source>
        <dbReference type="PIRSR" id="PIRSR600760-2"/>
    </source>
</evidence>
<feature type="binding site" evidence="1">
    <location>
        <position position="88"/>
    </location>
    <ligand>
        <name>Mg(2+)</name>
        <dbReference type="ChEBI" id="CHEBI:18420"/>
        <label>1</label>
        <note>catalytic</note>
    </ligand>
</feature>
<keyword evidence="1" id="KW-0479">Metal-binding</keyword>
<dbReference type="EC" id="3.1.3.15" evidence="2"/>
<accession>A0A378WXV5</accession>
<dbReference type="GO" id="GO:0007165">
    <property type="term" value="P:signal transduction"/>
    <property type="evidence" value="ECO:0007669"/>
    <property type="project" value="TreeGrafter"/>
</dbReference>
<gene>
    <name evidence="2" type="primary">hisN_2</name>
    <name evidence="2" type="ORF">NCTC13184_04101</name>
</gene>
<dbReference type="PANTHER" id="PTHR20854:SF4">
    <property type="entry name" value="INOSITOL-1-MONOPHOSPHATASE-RELATED"/>
    <property type="match status" value="1"/>
</dbReference>
<dbReference type="Gene3D" id="3.40.190.80">
    <property type="match status" value="1"/>
</dbReference>
<name>A0A378WXV5_9NOCA</name>
<reference evidence="2 3" key="1">
    <citation type="submission" date="2018-06" db="EMBL/GenBank/DDBJ databases">
        <authorList>
            <consortium name="Pathogen Informatics"/>
            <person name="Doyle S."/>
        </authorList>
    </citation>
    <scope>NUCLEOTIDE SEQUENCE [LARGE SCALE GENOMIC DNA]</scope>
    <source>
        <strain evidence="2 3">NCTC13184</strain>
    </source>
</reference>
<dbReference type="GO" id="GO:0008934">
    <property type="term" value="F:inositol monophosphate 1-phosphatase activity"/>
    <property type="evidence" value="ECO:0007669"/>
    <property type="project" value="TreeGrafter"/>
</dbReference>